<organism evidence="3">
    <name type="scientific">Staphylococcus aureus</name>
    <dbReference type="NCBI Taxonomy" id="1280"/>
    <lineage>
        <taxon>Bacteria</taxon>
        <taxon>Bacillati</taxon>
        <taxon>Bacillota</taxon>
        <taxon>Bacilli</taxon>
        <taxon>Bacillales</taxon>
        <taxon>Staphylococcaceae</taxon>
        <taxon>Staphylococcus</taxon>
    </lineage>
</organism>
<sequence length="190" mass="22206">MNIVVRKKMNDKINHLIKITGWFTGLFFLLLIIVSCTVWQIGWIDIISYTVTISTFITIGYERFMWKWKLFRIFNKQADISGDYEATLRHFYGEGGIKKVSVEIKQTFLTVNIEFRSDEITSNSITADIIEEHGKNILYYTYITNPKAEFEKKNPINRGTTRLIVEENELTGKYWTGAETTGDLRLKKLK</sequence>
<name>A0A2S1FUP2_STAAU</name>
<reference evidence="3" key="1">
    <citation type="journal article" date="2017" name="Infect. Drug Resist.">
        <title>Investigating a rare methicillin-resistant Staphylococcus aureus strain: first description of genome sequencing and molecular characterization of CC15-MRSA.</title>
        <authorList>
            <person name="Senok A.C."/>
            <person name="Somily A.M."/>
            <person name="Slickers P."/>
            <person name="Raji M.A."/>
            <person name="Garaween G."/>
            <person name="Shibl A."/>
            <person name="Monecke S."/>
            <person name="Ehricht R."/>
        </authorList>
    </citation>
    <scope>NUCLEOTIDE SEQUENCE</scope>
    <source>
        <strain evidence="3">CC15-MRSA</strain>
    </source>
</reference>
<accession>A0A2S1FUP2</accession>
<evidence type="ECO:0000259" key="2">
    <source>
        <dbReference type="Pfam" id="PF18153"/>
    </source>
</evidence>
<evidence type="ECO:0000256" key="1">
    <source>
        <dbReference type="SAM" id="Phobius"/>
    </source>
</evidence>
<feature type="domain" description="CD-NTase-associated protein 15" evidence="2">
    <location>
        <begin position="79"/>
        <end position="188"/>
    </location>
</feature>
<reference evidence="3" key="2">
    <citation type="submission" date="2017-05" db="EMBL/GenBank/DDBJ databases">
        <authorList>
            <person name="Song R."/>
            <person name="Chenine A.L."/>
            <person name="Ruprecht R.M."/>
        </authorList>
    </citation>
    <scope>NUCLEOTIDE SEQUENCE</scope>
    <source>
        <strain evidence="3">CC15-MRSA</strain>
    </source>
</reference>
<proteinExistence type="predicted"/>
<dbReference type="AlphaFoldDB" id="A0A2S1FUP2"/>
<keyword evidence="1" id="KW-1133">Transmembrane helix</keyword>
<dbReference type="InterPro" id="IPR041208">
    <property type="entry name" value="Cap15"/>
</dbReference>
<keyword evidence="1" id="KW-0812">Transmembrane</keyword>
<dbReference type="EMBL" id="MF185209">
    <property type="protein sequence ID" value="AWD76469.1"/>
    <property type="molecule type" value="Genomic_DNA"/>
</dbReference>
<feature type="transmembrane region" description="Helical" evidence="1">
    <location>
        <begin position="21"/>
        <end position="41"/>
    </location>
</feature>
<protein>
    <recommendedName>
        <fullName evidence="2">CD-NTase-associated protein 15 domain-containing protein</fullName>
    </recommendedName>
</protein>
<gene>
    <name evidence="3" type="primary">B5MF53</name>
</gene>
<feature type="transmembrane region" description="Helical" evidence="1">
    <location>
        <begin position="47"/>
        <end position="66"/>
    </location>
</feature>
<evidence type="ECO:0000313" key="3">
    <source>
        <dbReference type="EMBL" id="AWD76469.1"/>
    </source>
</evidence>
<dbReference type="Pfam" id="PF18153">
    <property type="entry name" value="Cap15_CD_rec"/>
    <property type="match status" value="1"/>
</dbReference>
<keyword evidence="1" id="KW-0472">Membrane</keyword>